<feature type="region of interest" description="Disordered" evidence="1">
    <location>
        <begin position="176"/>
        <end position="215"/>
    </location>
</feature>
<dbReference type="Proteomes" id="UP000001640">
    <property type="component" value="Chromosome 7"/>
</dbReference>
<organism evidence="2 3">
    <name type="scientific">Naumovozyma castellii</name>
    <name type="common">Yeast</name>
    <name type="synonym">Saccharomyces castellii</name>
    <dbReference type="NCBI Taxonomy" id="27288"/>
    <lineage>
        <taxon>Eukaryota</taxon>
        <taxon>Fungi</taxon>
        <taxon>Dikarya</taxon>
        <taxon>Ascomycota</taxon>
        <taxon>Saccharomycotina</taxon>
        <taxon>Saccharomycetes</taxon>
        <taxon>Saccharomycetales</taxon>
        <taxon>Saccharomycetaceae</taxon>
        <taxon>Naumovozyma</taxon>
    </lineage>
</organism>
<feature type="region of interest" description="Disordered" evidence="1">
    <location>
        <begin position="1"/>
        <end position="32"/>
    </location>
</feature>
<evidence type="ECO:0000313" key="3">
    <source>
        <dbReference type="Proteomes" id="UP000001640"/>
    </source>
</evidence>
<dbReference type="GeneID" id="96904836"/>
<reference evidence="2 3" key="1">
    <citation type="journal article" date="2011" name="Proc. Natl. Acad. Sci. U.S.A.">
        <title>Evolutionary erosion of yeast sex chromosomes by mating-type switching accidents.</title>
        <authorList>
            <person name="Gordon J.L."/>
            <person name="Armisen D."/>
            <person name="Proux-Wera E."/>
            <person name="Oheigeartaigh S.S."/>
            <person name="Byrne K.P."/>
            <person name="Wolfe K.H."/>
        </authorList>
    </citation>
    <scope>NUCLEOTIDE SEQUENCE [LARGE SCALE GENOMIC DNA]</scope>
    <source>
        <strain evidence="3">ATCC 76901 / BCRC 22586 / CBS 4309 / NBRC 1992 / NRRL Y-12630</strain>
    </source>
</reference>
<dbReference type="HOGENOM" id="CLU_877409_0_0_1"/>
<keyword evidence="3" id="KW-1185">Reference proteome</keyword>
<dbReference type="RefSeq" id="XP_003677523.1">
    <property type="nucleotide sequence ID" value="XM_003677475.1"/>
</dbReference>
<dbReference type="EMBL" id="HE576758">
    <property type="protein sequence ID" value="CCC71171.1"/>
    <property type="molecule type" value="Genomic_DNA"/>
</dbReference>
<sequence length="317" mass="36462">MLHQSIQSIDPVSSLQHTMGERMNSTPKINNNDREFDFEWDPLEEFSRWSSFYQRIPSNTEPSTTSSDADSFPRNIMTFDSPTSSTSSYMLPHKCKVSPFRRKKEKLRSQNEIKAIMNYINLNDGERETNAFPSMVQFYKFRNPFILNSHVDPCVRVPKSVIYPKRKINMGIPVSQPKRKIRKQKSITIKRGASSKKQNIPPTPKRNLVKRSKSCPSRIIRRNRATLSNSDKERRKLIRLWREYLALVIWRRLNLRLSLLVDPGYSNSSASPKTPSKASSISSSSSNIYKKTPTPAQRNALSSAGIGILKKTMEYSN</sequence>
<proteinExistence type="predicted"/>
<feature type="region of interest" description="Disordered" evidence="1">
    <location>
        <begin position="265"/>
        <end position="301"/>
    </location>
</feature>
<dbReference type="KEGG" id="ncs:NCAS_0G02840"/>
<evidence type="ECO:0000313" key="2">
    <source>
        <dbReference type="EMBL" id="CCC71171.1"/>
    </source>
</evidence>
<dbReference type="AlphaFoldDB" id="G0VID6"/>
<feature type="compositionally biased region" description="Polar residues" evidence="1">
    <location>
        <begin position="1"/>
        <end position="30"/>
    </location>
</feature>
<evidence type="ECO:0000256" key="1">
    <source>
        <dbReference type="SAM" id="MobiDB-lite"/>
    </source>
</evidence>
<dbReference type="FunCoup" id="G0VID6">
    <property type="interactions" value="102"/>
</dbReference>
<feature type="compositionally biased region" description="Low complexity" evidence="1">
    <location>
        <begin position="265"/>
        <end position="292"/>
    </location>
</feature>
<gene>
    <name evidence="2" type="primary">NCAS0G02840</name>
    <name evidence="2" type="ordered locus">NCAS_0G02840</name>
</gene>
<protein>
    <submittedName>
        <fullName evidence="2">Uncharacterized protein</fullName>
    </submittedName>
</protein>
<reference key="2">
    <citation type="submission" date="2011-08" db="EMBL/GenBank/DDBJ databases">
        <title>Genome sequence of Naumovozyma castellii.</title>
        <authorList>
            <person name="Gordon J.L."/>
            <person name="Armisen D."/>
            <person name="Proux-Wera E."/>
            <person name="OhEigeartaigh S.S."/>
            <person name="Byrne K.P."/>
            <person name="Wolfe K.H."/>
        </authorList>
    </citation>
    <scope>NUCLEOTIDE SEQUENCE</scope>
    <source>
        <strain>Type strain:CBS 4309</strain>
    </source>
</reference>
<dbReference type="InParanoid" id="G0VID6"/>
<accession>G0VID6</accession>
<name>G0VID6_NAUCA</name>